<dbReference type="Proteomes" id="UP001642540">
    <property type="component" value="Unassembled WGS sequence"/>
</dbReference>
<feature type="transmembrane region" description="Helical" evidence="1">
    <location>
        <begin position="7"/>
        <end position="26"/>
    </location>
</feature>
<protein>
    <submittedName>
        <fullName evidence="2">Uncharacterized protein</fullName>
    </submittedName>
</protein>
<gene>
    <name evidence="2" type="ORF">ODALV1_LOCUS29971</name>
</gene>
<accession>A0ABP1S5C1</accession>
<sequence length="125" mass="13899">MNRLQSLKLIGQASIVLLFFVILSIYSSVGFRDGETTARLEHSSVKLSRTRRSPFIVAFQVTRPPGLFQLSMRKPVIMGVMSNMTSMILGSELARMFSRGYTSQQILLPLNLSSTSNVTSEIIAK</sequence>
<keyword evidence="1" id="KW-0812">Transmembrane</keyword>
<comment type="caution">
    <text evidence="2">The sequence shown here is derived from an EMBL/GenBank/DDBJ whole genome shotgun (WGS) entry which is preliminary data.</text>
</comment>
<keyword evidence="3" id="KW-1185">Reference proteome</keyword>
<proteinExistence type="predicted"/>
<keyword evidence="1" id="KW-1133">Transmembrane helix</keyword>
<evidence type="ECO:0000256" key="1">
    <source>
        <dbReference type="SAM" id="Phobius"/>
    </source>
</evidence>
<reference evidence="2 3" key="1">
    <citation type="submission" date="2024-08" db="EMBL/GenBank/DDBJ databases">
        <authorList>
            <person name="Cucini C."/>
            <person name="Frati F."/>
        </authorList>
    </citation>
    <scope>NUCLEOTIDE SEQUENCE [LARGE SCALE GENOMIC DNA]</scope>
</reference>
<name>A0ABP1S5C1_9HEXA</name>
<organism evidence="2 3">
    <name type="scientific">Orchesella dallaii</name>
    <dbReference type="NCBI Taxonomy" id="48710"/>
    <lineage>
        <taxon>Eukaryota</taxon>
        <taxon>Metazoa</taxon>
        <taxon>Ecdysozoa</taxon>
        <taxon>Arthropoda</taxon>
        <taxon>Hexapoda</taxon>
        <taxon>Collembola</taxon>
        <taxon>Entomobryomorpha</taxon>
        <taxon>Entomobryoidea</taxon>
        <taxon>Orchesellidae</taxon>
        <taxon>Orchesellinae</taxon>
        <taxon>Orchesella</taxon>
    </lineage>
</organism>
<dbReference type="EMBL" id="CAXLJM020000160">
    <property type="protein sequence ID" value="CAL8143867.1"/>
    <property type="molecule type" value="Genomic_DNA"/>
</dbReference>
<keyword evidence="1" id="KW-0472">Membrane</keyword>
<evidence type="ECO:0000313" key="3">
    <source>
        <dbReference type="Proteomes" id="UP001642540"/>
    </source>
</evidence>
<evidence type="ECO:0000313" key="2">
    <source>
        <dbReference type="EMBL" id="CAL8143867.1"/>
    </source>
</evidence>